<dbReference type="GO" id="GO:0043565">
    <property type="term" value="F:sequence-specific DNA binding"/>
    <property type="evidence" value="ECO:0007669"/>
    <property type="project" value="InterPro"/>
</dbReference>
<sequence>MNAHAQRTLRVGFILCPDFTLVAFSAFLDTLRLAADEGDRSRPIHCKWDILSHDMSPIRSSAGVEVKPTMLLTSPSDFDYIVVVGGLLNGSRCPRASLDFLQRAGALRVRLVGLCTGSFVLARLGLMDGTTTCVSWFHHEAFVAEFPKVPVSSDGLYVVEDDRLTCAGGTSVVHLAAHIIETFAGRSQANKALRILIEETLQPGAAIQPTPPLSERAKDDRIRRAMLLIERSVENPISCEFIACQVRLSVRQLERLFKSELGLSPSAYAEKLRLDKAHELLRTGKEPLFQIALRCGYKNHSHFASRFRQTYGTSPSAVRSMRAAP</sequence>
<dbReference type="EMBL" id="QFZK01000013">
    <property type="protein sequence ID" value="RFO95696.1"/>
    <property type="molecule type" value="Genomic_DNA"/>
</dbReference>
<dbReference type="Proteomes" id="UP000260665">
    <property type="component" value="Unassembled WGS sequence"/>
</dbReference>
<comment type="caution">
    <text evidence="5">The sequence shown here is derived from an EMBL/GenBank/DDBJ whole genome shotgun (WGS) entry which is preliminary data.</text>
</comment>
<evidence type="ECO:0000313" key="6">
    <source>
        <dbReference type="Proteomes" id="UP000260665"/>
    </source>
</evidence>
<dbReference type="InterPro" id="IPR018060">
    <property type="entry name" value="HTH_AraC"/>
</dbReference>
<dbReference type="OrthoDB" id="9816344at2"/>
<keyword evidence="3" id="KW-0804">Transcription</keyword>
<keyword evidence="1" id="KW-0805">Transcription regulation</keyword>
<dbReference type="CDD" id="cd03136">
    <property type="entry name" value="GATase1_AraC_ArgR_like"/>
    <property type="match status" value="1"/>
</dbReference>
<dbReference type="PROSITE" id="PS01124">
    <property type="entry name" value="HTH_ARAC_FAMILY_2"/>
    <property type="match status" value="1"/>
</dbReference>
<dbReference type="AlphaFoldDB" id="A0A3E1R8L1"/>
<protein>
    <submittedName>
        <fullName evidence="5">AraC family transcriptional regulator</fullName>
    </submittedName>
</protein>
<dbReference type="InterPro" id="IPR052158">
    <property type="entry name" value="INH-QAR"/>
</dbReference>
<keyword evidence="2" id="KW-0238">DNA-binding</keyword>
<dbReference type="GO" id="GO:0003700">
    <property type="term" value="F:DNA-binding transcription factor activity"/>
    <property type="evidence" value="ECO:0007669"/>
    <property type="project" value="InterPro"/>
</dbReference>
<dbReference type="PROSITE" id="PS00041">
    <property type="entry name" value="HTH_ARAC_FAMILY_1"/>
    <property type="match status" value="1"/>
</dbReference>
<dbReference type="InterPro" id="IPR018062">
    <property type="entry name" value="HTH_AraC-typ_CS"/>
</dbReference>
<dbReference type="SUPFAM" id="SSF46689">
    <property type="entry name" value="Homeodomain-like"/>
    <property type="match status" value="2"/>
</dbReference>
<dbReference type="SUPFAM" id="SSF52317">
    <property type="entry name" value="Class I glutamine amidotransferase-like"/>
    <property type="match status" value="1"/>
</dbReference>
<feature type="domain" description="HTH araC/xylS-type" evidence="4">
    <location>
        <begin position="223"/>
        <end position="321"/>
    </location>
</feature>
<proteinExistence type="predicted"/>
<dbReference type="PRINTS" id="PR00032">
    <property type="entry name" value="HTHARAC"/>
</dbReference>
<name>A0A3E1R8L1_9BURK</name>
<dbReference type="Gene3D" id="3.40.50.880">
    <property type="match status" value="1"/>
</dbReference>
<evidence type="ECO:0000256" key="2">
    <source>
        <dbReference type="ARBA" id="ARBA00023125"/>
    </source>
</evidence>
<dbReference type="Gene3D" id="1.10.10.60">
    <property type="entry name" value="Homeodomain-like"/>
    <property type="match status" value="2"/>
</dbReference>
<dbReference type="InterPro" id="IPR020449">
    <property type="entry name" value="Tscrpt_reg_AraC-type_HTH"/>
</dbReference>
<organism evidence="5 6">
    <name type="scientific">Rhodoferax lacus</name>
    <dbReference type="NCBI Taxonomy" id="2184758"/>
    <lineage>
        <taxon>Bacteria</taxon>
        <taxon>Pseudomonadati</taxon>
        <taxon>Pseudomonadota</taxon>
        <taxon>Betaproteobacteria</taxon>
        <taxon>Burkholderiales</taxon>
        <taxon>Comamonadaceae</taxon>
        <taxon>Rhodoferax</taxon>
    </lineage>
</organism>
<dbReference type="InterPro" id="IPR029062">
    <property type="entry name" value="Class_I_gatase-like"/>
</dbReference>
<dbReference type="InterPro" id="IPR009057">
    <property type="entry name" value="Homeodomain-like_sf"/>
</dbReference>
<evidence type="ECO:0000256" key="1">
    <source>
        <dbReference type="ARBA" id="ARBA00023015"/>
    </source>
</evidence>
<dbReference type="Pfam" id="PF12833">
    <property type="entry name" value="HTH_18"/>
    <property type="match status" value="1"/>
</dbReference>
<accession>A0A3E1R8L1</accession>
<dbReference type="PANTHER" id="PTHR43130">
    <property type="entry name" value="ARAC-FAMILY TRANSCRIPTIONAL REGULATOR"/>
    <property type="match status" value="1"/>
</dbReference>
<reference evidence="5 6" key="1">
    <citation type="submission" date="2018-05" db="EMBL/GenBank/DDBJ databases">
        <title>Rhodoferax soyangensis sp.nov., isolated from an oligotrophic freshwater lake.</title>
        <authorList>
            <person name="Park M."/>
        </authorList>
    </citation>
    <scope>NUCLEOTIDE SEQUENCE [LARGE SCALE GENOMIC DNA]</scope>
    <source>
        <strain evidence="5 6">IMCC26218</strain>
    </source>
</reference>
<dbReference type="InterPro" id="IPR002818">
    <property type="entry name" value="DJ-1/PfpI"/>
</dbReference>
<evidence type="ECO:0000313" key="5">
    <source>
        <dbReference type="EMBL" id="RFO95696.1"/>
    </source>
</evidence>
<gene>
    <name evidence="5" type="ORF">DIC66_17020</name>
</gene>
<dbReference type="RefSeq" id="WP_117179301.1">
    <property type="nucleotide sequence ID" value="NZ_QFZK01000013.1"/>
</dbReference>
<dbReference type="Pfam" id="PF01965">
    <property type="entry name" value="DJ-1_PfpI"/>
    <property type="match status" value="1"/>
</dbReference>
<dbReference type="SMART" id="SM00342">
    <property type="entry name" value="HTH_ARAC"/>
    <property type="match status" value="1"/>
</dbReference>
<keyword evidence="6" id="KW-1185">Reference proteome</keyword>
<dbReference type="PANTHER" id="PTHR43130:SF3">
    <property type="entry name" value="HTH-TYPE TRANSCRIPTIONAL REGULATOR RV1931C"/>
    <property type="match status" value="1"/>
</dbReference>
<evidence type="ECO:0000259" key="4">
    <source>
        <dbReference type="PROSITE" id="PS01124"/>
    </source>
</evidence>
<evidence type="ECO:0000256" key="3">
    <source>
        <dbReference type="ARBA" id="ARBA00023163"/>
    </source>
</evidence>